<keyword evidence="3" id="KW-1185">Reference proteome</keyword>
<organism evidence="2 3">
    <name type="scientific">Nyssa sinensis</name>
    <dbReference type="NCBI Taxonomy" id="561372"/>
    <lineage>
        <taxon>Eukaryota</taxon>
        <taxon>Viridiplantae</taxon>
        <taxon>Streptophyta</taxon>
        <taxon>Embryophyta</taxon>
        <taxon>Tracheophyta</taxon>
        <taxon>Spermatophyta</taxon>
        <taxon>Magnoliopsida</taxon>
        <taxon>eudicotyledons</taxon>
        <taxon>Gunneridae</taxon>
        <taxon>Pentapetalae</taxon>
        <taxon>asterids</taxon>
        <taxon>Cornales</taxon>
        <taxon>Nyssaceae</taxon>
        <taxon>Nyssa</taxon>
    </lineage>
</organism>
<dbReference type="Pfam" id="PF01486">
    <property type="entry name" value="K-box"/>
    <property type="match status" value="1"/>
</dbReference>
<proteinExistence type="predicted"/>
<dbReference type="AlphaFoldDB" id="A0A5J5BB13"/>
<evidence type="ECO:0000313" key="2">
    <source>
        <dbReference type="EMBL" id="KAA8539859.1"/>
    </source>
</evidence>
<protein>
    <recommendedName>
        <fullName evidence="1">K-box domain-containing protein</fullName>
    </recommendedName>
</protein>
<dbReference type="Proteomes" id="UP000325577">
    <property type="component" value="Linkage Group LG14"/>
</dbReference>
<evidence type="ECO:0000313" key="3">
    <source>
        <dbReference type="Proteomes" id="UP000325577"/>
    </source>
</evidence>
<dbReference type="GO" id="GO:0003700">
    <property type="term" value="F:DNA-binding transcription factor activity"/>
    <property type="evidence" value="ECO:0007669"/>
    <property type="project" value="InterPro"/>
</dbReference>
<dbReference type="PROSITE" id="PS51297">
    <property type="entry name" value="K_BOX"/>
    <property type="match status" value="1"/>
</dbReference>
<feature type="domain" description="K-box" evidence="1">
    <location>
        <begin position="1"/>
        <end position="91"/>
    </location>
</feature>
<dbReference type="InterPro" id="IPR002487">
    <property type="entry name" value="TF_Kbox"/>
</dbReference>
<dbReference type="OrthoDB" id="1898716at2759"/>
<name>A0A5J5BB13_9ASTE</name>
<accession>A0A5J5BB13</accession>
<dbReference type="GO" id="GO:0005634">
    <property type="term" value="C:nucleus"/>
    <property type="evidence" value="ECO:0007669"/>
    <property type="project" value="InterPro"/>
</dbReference>
<sequence>MQQLKIETTNMAREIELLEVYKRRLLGQGLESCSDEELHDIDSQMERSLRNIKARKEQLFKEKIEQIQAKERLLLEENAKLCEKCGMKTWQPLAKEKETARNSEVETELFIGLPQMRYT</sequence>
<gene>
    <name evidence="2" type="ORF">F0562_026551</name>
</gene>
<reference evidence="2 3" key="1">
    <citation type="submission" date="2019-09" db="EMBL/GenBank/DDBJ databases">
        <title>A chromosome-level genome assembly of the Chinese tupelo Nyssa sinensis.</title>
        <authorList>
            <person name="Yang X."/>
            <person name="Kang M."/>
            <person name="Yang Y."/>
            <person name="Xiong H."/>
            <person name="Wang M."/>
            <person name="Zhang Z."/>
            <person name="Wang Z."/>
            <person name="Wu H."/>
            <person name="Ma T."/>
            <person name="Liu J."/>
            <person name="Xi Z."/>
        </authorList>
    </citation>
    <scope>NUCLEOTIDE SEQUENCE [LARGE SCALE GENOMIC DNA]</scope>
    <source>
        <strain evidence="2">J267</strain>
        <tissue evidence="2">Leaf</tissue>
    </source>
</reference>
<dbReference type="EMBL" id="CM018037">
    <property type="protein sequence ID" value="KAA8539859.1"/>
    <property type="molecule type" value="Genomic_DNA"/>
</dbReference>
<evidence type="ECO:0000259" key="1">
    <source>
        <dbReference type="PROSITE" id="PS51297"/>
    </source>
</evidence>